<dbReference type="EMBL" id="GBRH01261872">
    <property type="protein sequence ID" value="JAD36023.1"/>
    <property type="molecule type" value="Transcribed_RNA"/>
</dbReference>
<name>A0A0A8ZEB5_ARUDO</name>
<organism evidence="2">
    <name type="scientific">Arundo donax</name>
    <name type="common">Giant reed</name>
    <name type="synonym">Donax arundinaceus</name>
    <dbReference type="NCBI Taxonomy" id="35708"/>
    <lineage>
        <taxon>Eukaryota</taxon>
        <taxon>Viridiplantae</taxon>
        <taxon>Streptophyta</taxon>
        <taxon>Embryophyta</taxon>
        <taxon>Tracheophyta</taxon>
        <taxon>Spermatophyta</taxon>
        <taxon>Magnoliopsida</taxon>
        <taxon>Liliopsida</taxon>
        <taxon>Poales</taxon>
        <taxon>Poaceae</taxon>
        <taxon>PACMAD clade</taxon>
        <taxon>Arundinoideae</taxon>
        <taxon>Arundineae</taxon>
        <taxon>Arundo</taxon>
    </lineage>
</organism>
<proteinExistence type="predicted"/>
<sequence>MDSGVPSQKDNTPPLSLHLTPPGIELPPNQTVQSPTHIGVWYVRNIWVRRNTSTRSLIGQGKHLQQPSPHNTHVPATCTQT</sequence>
<reference evidence="2" key="2">
    <citation type="journal article" date="2015" name="Data Brief">
        <title>Shoot transcriptome of the giant reed, Arundo donax.</title>
        <authorList>
            <person name="Barrero R.A."/>
            <person name="Guerrero F.D."/>
            <person name="Moolhuijzen P."/>
            <person name="Goolsby J.A."/>
            <person name="Tidwell J."/>
            <person name="Bellgard S.E."/>
            <person name="Bellgard M.I."/>
        </authorList>
    </citation>
    <scope>NUCLEOTIDE SEQUENCE</scope>
    <source>
        <tissue evidence="2">Shoot tissue taken approximately 20 cm above the soil surface</tissue>
    </source>
</reference>
<feature type="compositionally biased region" description="Polar residues" evidence="1">
    <location>
        <begin position="58"/>
        <end position="71"/>
    </location>
</feature>
<evidence type="ECO:0000256" key="1">
    <source>
        <dbReference type="SAM" id="MobiDB-lite"/>
    </source>
</evidence>
<feature type="compositionally biased region" description="Polar residues" evidence="1">
    <location>
        <begin position="1"/>
        <end position="14"/>
    </location>
</feature>
<feature type="region of interest" description="Disordered" evidence="1">
    <location>
        <begin position="58"/>
        <end position="81"/>
    </location>
</feature>
<evidence type="ECO:0000313" key="2">
    <source>
        <dbReference type="EMBL" id="JAD36023.1"/>
    </source>
</evidence>
<feature type="region of interest" description="Disordered" evidence="1">
    <location>
        <begin position="1"/>
        <end position="31"/>
    </location>
</feature>
<reference evidence="2" key="1">
    <citation type="submission" date="2014-09" db="EMBL/GenBank/DDBJ databases">
        <authorList>
            <person name="Magalhaes I.L.F."/>
            <person name="Oliveira U."/>
            <person name="Santos F.R."/>
            <person name="Vidigal T.H.D.A."/>
            <person name="Brescovit A.D."/>
            <person name="Santos A.J."/>
        </authorList>
    </citation>
    <scope>NUCLEOTIDE SEQUENCE</scope>
    <source>
        <tissue evidence="2">Shoot tissue taken approximately 20 cm above the soil surface</tissue>
    </source>
</reference>
<dbReference type="AlphaFoldDB" id="A0A0A8ZEB5"/>
<protein>
    <submittedName>
        <fullName evidence="2">Uncharacterized protein</fullName>
    </submittedName>
</protein>
<accession>A0A0A8ZEB5</accession>